<dbReference type="PANTHER" id="PTHR13093">
    <property type="entry name" value="ZINC FINGER HIT DOMAIN CONTAINING PROTEIN 1"/>
    <property type="match status" value="1"/>
</dbReference>
<evidence type="ECO:0000313" key="7">
    <source>
        <dbReference type="Ensembl" id="ENSSSUP00005031146.1"/>
    </source>
</evidence>
<proteinExistence type="predicted"/>
<keyword evidence="3" id="KW-0862">Zinc</keyword>
<dbReference type="InterPro" id="IPR013087">
    <property type="entry name" value="Znf_C2H2_type"/>
</dbReference>
<protein>
    <submittedName>
        <fullName evidence="7">Zinc finger HIT-type containing 1</fullName>
    </submittedName>
</protein>
<keyword evidence="2 4" id="KW-0863">Zinc-finger</keyword>
<dbReference type="GO" id="GO:0006338">
    <property type="term" value="P:chromatin remodeling"/>
    <property type="evidence" value="ECO:0007669"/>
    <property type="project" value="InterPro"/>
</dbReference>
<dbReference type="CDD" id="cd21437">
    <property type="entry name" value="zf-HIT_ZNHIT1_like"/>
    <property type="match status" value="1"/>
</dbReference>
<feature type="compositionally biased region" description="Basic and acidic residues" evidence="5">
    <location>
        <begin position="14"/>
        <end position="23"/>
    </location>
</feature>
<evidence type="ECO:0000256" key="5">
    <source>
        <dbReference type="SAM" id="MobiDB-lite"/>
    </source>
</evidence>
<keyword evidence="8" id="KW-1185">Reference proteome</keyword>
<reference evidence="7" key="2">
    <citation type="submission" date="2025-08" db="UniProtKB">
        <authorList>
            <consortium name="Ensembl"/>
        </authorList>
    </citation>
    <scope>IDENTIFICATION</scope>
</reference>
<dbReference type="InterPro" id="IPR007529">
    <property type="entry name" value="Znf_HIT"/>
</dbReference>
<sequence length="271" mass="30564">MVEKKTSVRSQDPGQRRVLDRAARQRRINRQLEALENDNFQDDPHAGLPQLGKRLPQFDDDADTGKKKKKTRGDHFKLRFRKNFQALLEEQNLSVAEGPNYLTACAGPPSRPQRPFCAVCGFPSPYTCVSCGARYCTVRCLGTHQETSHCPGHGRIKQDSVPAKCQDEARGGRRRLVSLLPSDARPLSCGLVSLSPTGLFQGSLQPSAMSKLDTIRSDTHHQYASLCEETFRDFSRSYWTLPQKNLPVPDLVDLTQFQRAHQFVMSTRRHS</sequence>
<dbReference type="PROSITE" id="PS00028">
    <property type="entry name" value="ZINC_FINGER_C2H2_1"/>
    <property type="match status" value="1"/>
</dbReference>
<dbReference type="GO" id="GO:0005634">
    <property type="term" value="C:nucleus"/>
    <property type="evidence" value="ECO:0007669"/>
    <property type="project" value="UniProtKB-ARBA"/>
</dbReference>
<evidence type="ECO:0000313" key="8">
    <source>
        <dbReference type="Proteomes" id="UP000472268"/>
    </source>
</evidence>
<organism evidence="7 8">
    <name type="scientific">Suricata suricatta</name>
    <name type="common">Meerkat</name>
    <dbReference type="NCBI Taxonomy" id="37032"/>
    <lineage>
        <taxon>Eukaryota</taxon>
        <taxon>Metazoa</taxon>
        <taxon>Chordata</taxon>
        <taxon>Craniata</taxon>
        <taxon>Vertebrata</taxon>
        <taxon>Euteleostomi</taxon>
        <taxon>Mammalia</taxon>
        <taxon>Eutheria</taxon>
        <taxon>Laurasiatheria</taxon>
        <taxon>Carnivora</taxon>
        <taxon>Feliformia</taxon>
        <taxon>Herpestidae</taxon>
        <taxon>Suricata</taxon>
    </lineage>
</organism>
<dbReference type="Proteomes" id="UP000472268">
    <property type="component" value="Chromosome 8"/>
</dbReference>
<dbReference type="Pfam" id="PF04438">
    <property type="entry name" value="zf-HIT"/>
    <property type="match status" value="1"/>
</dbReference>
<evidence type="ECO:0000256" key="3">
    <source>
        <dbReference type="ARBA" id="ARBA00022833"/>
    </source>
</evidence>
<dbReference type="InterPro" id="IPR039723">
    <property type="entry name" value="Vps71/ZNHIT1"/>
</dbReference>
<name>A0A673VC57_SURSU</name>
<keyword evidence="1" id="KW-0479">Metal-binding</keyword>
<evidence type="ECO:0000256" key="4">
    <source>
        <dbReference type="PROSITE-ProRule" id="PRU00453"/>
    </source>
</evidence>
<gene>
    <name evidence="7" type="primary">ZNHIT1</name>
</gene>
<reference evidence="7 8" key="1">
    <citation type="submission" date="2019-05" db="EMBL/GenBank/DDBJ databases">
        <title>A Chromosome-scale Meerkat (S. suricatta) Genome Assembly.</title>
        <authorList>
            <person name="Dudchenko O."/>
            <person name="Lieberman Aiden E."/>
            <person name="Tung J."/>
            <person name="Barreiro L.B."/>
            <person name="Clutton-Brock T.H."/>
        </authorList>
    </citation>
    <scope>NUCLEOTIDE SEQUENCE [LARGE SCALE GENOMIC DNA]</scope>
</reference>
<evidence type="ECO:0000256" key="2">
    <source>
        <dbReference type="ARBA" id="ARBA00022771"/>
    </source>
</evidence>
<evidence type="ECO:0000259" key="6">
    <source>
        <dbReference type="PROSITE" id="PS51083"/>
    </source>
</evidence>
<dbReference type="PROSITE" id="PS51083">
    <property type="entry name" value="ZF_HIT"/>
    <property type="match status" value="1"/>
</dbReference>
<dbReference type="GO" id="GO:0008270">
    <property type="term" value="F:zinc ion binding"/>
    <property type="evidence" value="ECO:0007669"/>
    <property type="project" value="UniProtKB-UniRule"/>
</dbReference>
<feature type="domain" description="HIT-type" evidence="6">
    <location>
        <begin position="117"/>
        <end position="150"/>
    </location>
</feature>
<reference evidence="7" key="3">
    <citation type="submission" date="2025-09" db="UniProtKB">
        <authorList>
            <consortium name="Ensembl"/>
        </authorList>
    </citation>
    <scope>IDENTIFICATION</scope>
</reference>
<dbReference type="AlphaFoldDB" id="A0A673VC57"/>
<evidence type="ECO:0000256" key="1">
    <source>
        <dbReference type="ARBA" id="ARBA00022723"/>
    </source>
</evidence>
<dbReference type="Ensembl" id="ENSSSUT00005035533.1">
    <property type="protein sequence ID" value="ENSSSUP00005031146.1"/>
    <property type="gene ID" value="ENSSSUG00005020086.1"/>
</dbReference>
<feature type="region of interest" description="Disordered" evidence="5">
    <location>
        <begin position="1"/>
        <end position="73"/>
    </location>
</feature>
<dbReference type="SUPFAM" id="SSF144232">
    <property type="entry name" value="HIT/MYND zinc finger-like"/>
    <property type="match status" value="1"/>
</dbReference>
<accession>A0A673VC57</accession>